<keyword evidence="2" id="KW-0175">Coiled coil</keyword>
<dbReference type="Proteomes" id="UP001174677">
    <property type="component" value="Chromosome 17"/>
</dbReference>
<dbReference type="EMBL" id="JARPOI010000017">
    <property type="protein sequence ID" value="KAJ9139871.1"/>
    <property type="molecule type" value="Genomic_DNA"/>
</dbReference>
<feature type="region of interest" description="Disordered" evidence="3">
    <location>
        <begin position="511"/>
        <end position="535"/>
    </location>
</feature>
<proteinExistence type="predicted"/>
<feature type="region of interest" description="Disordered" evidence="3">
    <location>
        <begin position="1"/>
        <end position="20"/>
    </location>
</feature>
<dbReference type="EMBL" id="JARPOI010000017">
    <property type="protein sequence ID" value="KAJ9139870.1"/>
    <property type="molecule type" value="Genomic_DNA"/>
</dbReference>
<evidence type="ECO:0000256" key="2">
    <source>
        <dbReference type="SAM" id="Coils"/>
    </source>
</evidence>
<feature type="coiled-coil region" evidence="2">
    <location>
        <begin position="263"/>
        <end position="310"/>
    </location>
</feature>
<keyword evidence="1" id="KW-0862">Zinc</keyword>
<keyword evidence="6" id="KW-1185">Reference proteome</keyword>
<evidence type="ECO:0000256" key="1">
    <source>
        <dbReference type="PROSITE-ProRule" id="PRU00042"/>
    </source>
</evidence>
<comment type="caution">
    <text evidence="5">The sequence shown here is derived from an EMBL/GenBank/DDBJ whole genome shotgun (WGS) entry which is preliminary data.</text>
</comment>
<organism evidence="5 6">
    <name type="scientific">Hevea brasiliensis</name>
    <name type="common">Para rubber tree</name>
    <name type="synonym">Siphonia brasiliensis</name>
    <dbReference type="NCBI Taxonomy" id="3981"/>
    <lineage>
        <taxon>Eukaryota</taxon>
        <taxon>Viridiplantae</taxon>
        <taxon>Streptophyta</taxon>
        <taxon>Embryophyta</taxon>
        <taxon>Tracheophyta</taxon>
        <taxon>Spermatophyta</taxon>
        <taxon>Magnoliopsida</taxon>
        <taxon>eudicotyledons</taxon>
        <taxon>Gunneridae</taxon>
        <taxon>Pentapetalae</taxon>
        <taxon>rosids</taxon>
        <taxon>fabids</taxon>
        <taxon>Malpighiales</taxon>
        <taxon>Euphorbiaceae</taxon>
        <taxon>Crotonoideae</taxon>
        <taxon>Micrandreae</taxon>
        <taxon>Hevea</taxon>
    </lineage>
</organism>
<accession>A0ABQ9KIX8</accession>
<feature type="domain" description="C2H2-type" evidence="4">
    <location>
        <begin position="76"/>
        <end position="104"/>
    </location>
</feature>
<feature type="compositionally biased region" description="Basic and acidic residues" evidence="3">
    <location>
        <begin position="511"/>
        <end position="522"/>
    </location>
</feature>
<dbReference type="InterPro" id="IPR013087">
    <property type="entry name" value="Znf_C2H2_type"/>
</dbReference>
<keyword evidence="1" id="KW-0479">Metal-binding</keyword>
<evidence type="ECO:0000259" key="4">
    <source>
        <dbReference type="PROSITE" id="PS50157"/>
    </source>
</evidence>
<keyword evidence="1" id="KW-0863">Zinc-finger</keyword>
<evidence type="ECO:0000313" key="6">
    <source>
        <dbReference type="Proteomes" id="UP001174677"/>
    </source>
</evidence>
<gene>
    <name evidence="5" type="ORF">P3X46_030565</name>
</gene>
<feature type="region of interest" description="Disordered" evidence="3">
    <location>
        <begin position="410"/>
        <end position="446"/>
    </location>
</feature>
<dbReference type="PANTHER" id="PTHR36055">
    <property type="entry name" value="C2H2-LIKE ZINC FINGER PROTEIN"/>
    <property type="match status" value="1"/>
</dbReference>
<sequence length="709" mass="79159">MPVAKLKASNNTDVMKTEDGNDSLDTFIRQAIGKEPFLSFSRPGDSPVQWIQLLHALDQQDLPGWPLLTPLKVQMQKCEKCSREFCSSINYRRHIRVQHRLKKLDKGSSKNRDLLGTFWDKLSEDEAKEILSFKDVTLEEVPGSSIIKSMMALIRKPGFSSLPQHCLRAGSALLDIIQARPSRFPLPSEELFSILDDASEKTFLCGSGTAVSMQKYIFDGEAGKIGLETKNLVACTSFLVEQKLVKAWLTDKDAEALRCQQLLVEEEEAAQRRQAELLEKKRQKKLRQKEQKAKEQRQEEQADLKEWIDDTVETVSSTEQFPLIPSDSSVNGLEALPDHVPSSFEPFQLPSMDEDVDLEIQTGSGSDPGTSHNVERQAIQRNGRRHSASRWLLSPKSQWNYVPNGFHASLNSQAPKLGGMQKHGNHRDSKPVHSINGNRKWSRKPKPDYLVDSLKTRAQKEAISLPDHNKKHEVLIGSISVTLGNCSQHEVHKFDGARDDFLSEHQMPKKNNVYDKHNRPDSSHSSTNRSTIKLWRPVSRNGTKDLILVENGAREFQVDGIADKGDDHTPSEGNCLSSCSVDDNNGITGNSFPLLLEILHPGSLQFSCQAAKAFLAERWKEAIAAEHVKLVLCPDLESSECMEIQNDCLIGVAGSSDIKKCGLLGNVENQLVDVGVHESSITGASKAKIRTKSEKGVKLKYIPKQKTIS</sequence>
<evidence type="ECO:0000256" key="3">
    <source>
        <dbReference type="SAM" id="MobiDB-lite"/>
    </source>
</evidence>
<name>A0ABQ9KIX8_HEVBR</name>
<protein>
    <recommendedName>
        <fullName evidence="4">C2H2-type domain-containing protein</fullName>
    </recommendedName>
</protein>
<dbReference type="PANTHER" id="PTHR36055:SF1">
    <property type="entry name" value="C2H2-LIKE ZINC FINGER PROTEIN"/>
    <property type="match status" value="1"/>
</dbReference>
<dbReference type="PROSITE" id="PS50157">
    <property type="entry name" value="ZINC_FINGER_C2H2_2"/>
    <property type="match status" value="1"/>
</dbReference>
<reference evidence="5" key="1">
    <citation type="journal article" date="2023" name="Plant Biotechnol. J.">
        <title>Chromosome-level wild Hevea brasiliensis genome provides new tools for genomic-assisted breeding and valuable loci to elevate rubber yield.</title>
        <authorList>
            <person name="Cheng H."/>
            <person name="Song X."/>
            <person name="Hu Y."/>
            <person name="Wu T."/>
            <person name="Yang Q."/>
            <person name="An Z."/>
            <person name="Feng S."/>
            <person name="Deng Z."/>
            <person name="Wu W."/>
            <person name="Zeng X."/>
            <person name="Tu M."/>
            <person name="Wang X."/>
            <person name="Huang H."/>
        </authorList>
    </citation>
    <scope>NUCLEOTIDE SEQUENCE</scope>
    <source>
        <strain evidence="5">MT/VB/25A 57/8</strain>
    </source>
</reference>
<dbReference type="PROSITE" id="PS00028">
    <property type="entry name" value="ZINC_FINGER_C2H2_1"/>
    <property type="match status" value="1"/>
</dbReference>
<evidence type="ECO:0000313" key="5">
    <source>
        <dbReference type="EMBL" id="KAJ9139870.1"/>
    </source>
</evidence>